<dbReference type="SUPFAM" id="SSF51569">
    <property type="entry name" value="Aldolase"/>
    <property type="match status" value="1"/>
</dbReference>
<dbReference type="SMART" id="SM01130">
    <property type="entry name" value="DHDPS"/>
    <property type="match status" value="1"/>
</dbReference>
<comment type="similarity">
    <text evidence="2">Belongs to the DapA family.</text>
</comment>
<name>A0ABR7RJN5_9PROT</name>
<sequence>MSASASSGPFGLGCAIATPVTATGAIDLPRFTAHAQACLDGGCDSLTLFGTTGEGPSFGIAPRQAAFAAFAAAGLNAQGRLLCGVMTLTEEDALAQAETALAAGCSGLLIAPPCYFRQVSDDSLFAWFSRVIAPLAGRTRVFLYHIPSMTGVGISPALVGRLRAAFPGTVAGVKDSSGSWDNTAALLADHRDLQILVGDERQLARAVREGGSGTICGMANIVPELLQGPAKRGEDSPHIAPLIELAFTHPIIPALKAMIAHRKQDMAWRLTREPLPALSEQVVRELGTAADALLARKLAA</sequence>
<dbReference type="Gene3D" id="3.20.20.70">
    <property type="entry name" value="Aldolase class I"/>
    <property type="match status" value="1"/>
</dbReference>
<protein>
    <submittedName>
        <fullName evidence="3">Dihydrodipicolinate synthase family protein</fullName>
    </submittedName>
</protein>
<evidence type="ECO:0000256" key="2">
    <source>
        <dbReference type="PIRNR" id="PIRNR001365"/>
    </source>
</evidence>
<comment type="caution">
    <text evidence="3">The sequence shown here is derived from an EMBL/GenBank/DDBJ whole genome shotgun (WGS) entry which is preliminary data.</text>
</comment>
<evidence type="ECO:0000256" key="1">
    <source>
        <dbReference type="ARBA" id="ARBA00023239"/>
    </source>
</evidence>
<reference evidence="3 4" key="1">
    <citation type="journal article" date="2013" name="Int. J. Syst. Evol. Microbiol.">
        <title>Roseomonas aerophila sp. nov., isolated from air.</title>
        <authorList>
            <person name="Kim S.J."/>
            <person name="Weon H.Y."/>
            <person name="Ahn J.H."/>
            <person name="Hong S.B."/>
            <person name="Seok S.J."/>
            <person name="Whang K.S."/>
            <person name="Kwon S.W."/>
        </authorList>
    </citation>
    <scope>NUCLEOTIDE SEQUENCE [LARGE SCALE GENOMIC DNA]</scope>
    <source>
        <strain evidence="3 4">NBRC 108923</strain>
    </source>
</reference>
<evidence type="ECO:0000313" key="3">
    <source>
        <dbReference type="EMBL" id="MBC9206796.1"/>
    </source>
</evidence>
<dbReference type="InterPro" id="IPR013785">
    <property type="entry name" value="Aldolase_TIM"/>
</dbReference>
<dbReference type="InterPro" id="IPR002220">
    <property type="entry name" value="DapA-like"/>
</dbReference>
<dbReference type="RefSeq" id="WP_187783967.1">
    <property type="nucleotide sequence ID" value="NZ_JACTVA010000010.1"/>
</dbReference>
<keyword evidence="4" id="KW-1185">Reference proteome</keyword>
<dbReference type="CDD" id="cd00408">
    <property type="entry name" value="DHDPS-like"/>
    <property type="match status" value="1"/>
</dbReference>
<dbReference type="EMBL" id="JACTVA010000010">
    <property type="protein sequence ID" value="MBC9206796.1"/>
    <property type="molecule type" value="Genomic_DNA"/>
</dbReference>
<dbReference type="PANTHER" id="PTHR12128">
    <property type="entry name" value="DIHYDRODIPICOLINATE SYNTHASE"/>
    <property type="match status" value="1"/>
</dbReference>
<dbReference type="PANTHER" id="PTHR12128:SF67">
    <property type="entry name" value="BLR3884 PROTEIN"/>
    <property type="match status" value="1"/>
</dbReference>
<dbReference type="PIRSF" id="PIRSF001365">
    <property type="entry name" value="DHDPS"/>
    <property type="match status" value="1"/>
</dbReference>
<keyword evidence="1 2" id="KW-0456">Lyase</keyword>
<dbReference type="Pfam" id="PF00701">
    <property type="entry name" value="DHDPS"/>
    <property type="match status" value="1"/>
</dbReference>
<proteinExistence type="inferred from homology"/>
<dbReference type="Proteomes" id="UP000626026">
    <property type="component" value="Unassembled WGS sequence"/>
</dbReference>
<organism evidence="3 4">
    <name type="scientific">Teichococcus aerophilus</name>
    <dbReference type="NCBI Taxonomy" id="1224513"/>
    <lineage>
        <taxon>Bacteria</taxon>
        <taxon>Pseudomonadati</taxon>
        <taxon>Pseudomonadota</taxon>
        <taxon>Alphaproteobacteria</taxon>
        <taxon>Acetobacterales</taxon>
        <taxon>Roseomonadaceae</taxon>
        <taxon>Roseomonas</taxon>
    </lineage>
</organism>
<evidence type="ECO:0000313" key="4">
    <source>
        <dbReference type="Proteomes" id="UP000626026"/>
    </source>
</evidence>
<accession>A0ABR7RJN5</accession>
<gene>
    <name evidence="3" type="ORF">IBL26_08105</name>
</gene>
<dbReference type="PRINTS" id="PR00146">
    <property type="entry name" value="DHPICSNTHASE"/>
</dbReference>